<dbReference type="PANTHER" id="PTHR48081:SF33">
    <property type="entry name" value="KYNURENINE FORMAMIDASE"/>
    <property type="match status" value="1"/>
</dbReference>
<keyword evidence="3" id="KW-1133">Transmembrane helix</keyword>
<name>A0AAN8Q577_PATCE</name>
<dbReference type="PANTHER" id="PTHR48081">
    <property type="entry name" value="AB HYDROLASE SUPERFAMILY PROTEIN C4A8.06C"/>
    <property type="match status" value="1"/>
</dbReference>
<sequence>MYRSLVKGVVLLASTAIAVPYTVAVLCNLLYGWPQTKHKYKRALSLKKVYKLNYTVFRRVLLLRFAPLYFRWKHFYRRASSSELIKNLIFGRNDNTMDLHQPKVIVKDSEPRPVVIFVYGGTWGSGDKNMYGLVCNQLANKLGAIVCCPNYSIHPRGYVDDMIQDVVDSISWVYENIHDYGGDKDKILLIGHSAGAHLCAMAILELLHDERVSGYPYTTQQSIRFDDTHYNGEGNNNDGSSGSSESFAVVSENGDQGAGLDSSMASGAFELLKAQPEESLETVSSSDEKENETEMSSEVKESESSESPSEETTALGSSRSENESVIEIDDDEEDDSGDNDSVVTVRPKDIERHPTLIDLCKSIKGFIGIAGVYHIRDHYLHEATRGVEDISSMGQAMYGEDHFDRFSPTVIVKNLKSSISLPKTVLVHGTDDIVVPLESSTRFGEALSDIFTDVTVRVVPDCDHYSICLDLMLPTRKYYDTVMGIVMETANRIF</sequence>
<feature type="compositionally biased region" description="Acidic residues" evidence="2">
    <location>
        <begin position="324"/>
        <end position="338"/>
    </location>
</feature>
<organism evidence="6 7">
    <name type="scientific">Patella caerulea</name>
    <name type="common">Rayed Mediterranean limpet</name>
    <dbReference type="NCBI Taxonomy" id="87958"/>
    <lineage>
        <taxon>Eukaryota</taxon>
        <taxon>Metazoa</taxon>
        <taxon>Spiralia</taxon>
        <taxon>Lophotrochozoa</taxon>
        <taxon>Mollusca</taxon>
        <taxon>Gastropoda</taxon>
        <taxon>Patellogastropoda</taxon>
        <taxon>Patelloidea</taxon>
        <taxon>Patellidae</taxon>
        <taxon>Patella</taxon>
    </lineage>
</organism>
<evidence type="ECO:0000256" key="1">
    <source>
        <dbReference type="ARBA" id="ARBA00022801"/>
    </source>
</evidence>
<feature type="compositionally biased region" description="Low complexity" evidence="2">
    <location>
        <begin position="231"/>
        <end position="246"/>
    </location>
</feature>
<dbReference type="Pfam" id="PF20434">
    <property type="entry name" value="BD-FAE"/>
    <property type="match status" value="1"/>
</dbReference>
<evidence type="ECO:0000259" key="5">
    <source>
        <dbReference type="Pfam" id="PF20434"/>
    </source>
</evidence>
<proteinExistence type="predicted"/>
<reference evidence="6 7" key="1">
    <citation type="submission" date="2024-01" db="EMBL/GenBank/DDBJ databases">
        <title>The genome of the rayed Mediterranean limpet Patella caerulea (Linnaeus, 1758).</title>
        <authorList>
            <person name="Anh-Thu Weber A."/>
            <person name="Halstead-Nussloch G."/>
        </authorList>
    </citation>
    <scope>NUCLEOTIDE SEQUENCE [LARGE SCALE GENOMIC DNA]</scope>
    <source>
        <strain evidence="6">AATW-2023a</strain>
        <tissue evidence="6">Whole specimen</tissue>
    </source>
</reference>
<keyword evidence="3" id="KW-0812">Transmembrane</keyword>
<dbReference type="InterPro" id="IPR001375">
    <property type="entry name" value="Peptidase_S9_cat"/>
</dbReference>
<feature type="region of interest" description="Disordered" evidence="2">
    <location>
        <begin position="274"/>
        <end position="346"/>
    </location>
</feature>
<evidence type="ECO:0000256" key="2">
    <source>
        <dbReference type="SAM" id="MobiDB-lite"/>
    </source>
</evidence>
<dbReference type="GO" id="GO:0008236">
    <property type="term" value="F:serine-type peptidase activity"/>
    <property type="evidence" value="ECO:0007669"/>
    <property type="project" value="InterPro"/>
</dbReference>
<dbReference type="InterPro" id="IPR029058">
    <property type="entry name" value="AB_hydrolase_fold"/>
</dbReference>
<dbReference type="EMBL" id="JAZGQO010000004">
    <property type="protein sequence ID" value="KAK6187961.1"/>
    <property type="molecule type" value="Genomic_DNA"/>
</dbReference>
<feature type="region of interest" description="Disordered" evidence="2">
    <location>
        <begin position="226"/>
        <end position="247"/>
    </location>
</feature>
<dbReference type="Gene3D" id="3.40.50.1820">
    <property type="entry name" value="alpha/beta hydrolase"/>
    <property type="match status" value="2"/>
</dbReference>
<keyword evidence="3" id="KW-0472">Membrane</keyword>
<dbReference type="AlphaFoldDB" id="A0AAN8Q577"/>
<dbReference type="GO" id="GO:0004061">
    <property type="term" value="F:arylformamidase activity"/>
    <property type="evidence" value="ECO:0007669"/>
    <property type="project" value="TreeGrafter"/>
</dbReference>
<evidence type="ECO:0000256" key="3">
    <source>
        <dbReference type="SAM" id="Phobius"/>
    </source>
</evidence>
<comment type="caution">
    <text evidence="6">The sequence shown here is derived from an EMBL/GenBank/DDBJ whole genome shotgun (WGS) entry which is preliminary data.</text>
</comment>
<accession>A0AAN8Q577</accession>
<evidence type="ECO:0000313" key="6">
    <source>
        <dbReference type="EMBL" id="KAK6187961.1"/>
    </source>
</evidence>
<evidence type="ECO:0000313" key="7">
    <source>
        <dbReference type="Proteomes" id="UP001347796"/>
    </source>
</evidence>
<feature type="transmembrane region" description="Helical" evidence="3">
    <location>
        <begin position="6"/>
        <end position="31"/>
    </location>
</feature>
<feature type="domain" description="Peptidase S9 prolyl oligopeptidase catalytic" evidence="4">
    <location>
        <begin position="366"/>
        <end position="465"/>
    </location>
</feature>
<keyword evidence="1" id="KW-0378">Hydrolase</keyword>
<evidence type="ECO:0000259" key="4">
    <source>
        <dbReference type="Pfam" id="PF00326"/>
    </source>
</evidence>
<gene>
    <name evidence="6" type="ORF">SNE40_005877</name>
</gene>
<protein>
    <submittedName>
        <fullName evidence="6">Uncharacterized protein</fullName>
    </submittedName>
</protein>
<keyword evidence="7" id="KW-1185">Reference proteome</keyword>
<dbReference type="Pfam" id="PF00326">
    <property type="entry name" value="Peptidase_S9"/>
    <property type="match status" value="1"/>
</dbReference>
<dbReference type="InterPro" id="IPR050300">
    <property type="entry name" value="GDXG_lipolytic_enzyme"/>
</dbReference>
<dbReference type="InterPro" id="IPR049492">
    <property type="entry name" value="BD-FAE-like_dom"/>
</dbReference>
<feature type="domain" description="BD-FAE-like" evidence="5">
    <location>
        <begin position="97"/>
        <end position="204"/>
    </location>
</feature>
<dbReference type="GO" id="GO:0006508">
    <property type="term" value="P:proteolysis"/>
    <property type="evidence" value="ECO:0007669"/>
    <property type="project" value="InterPro"/>
</dbReference>
<dbReference type="SUPFAM" id="SSF53474">
    <property type="entry name" value="alpha/beta-Hydrolases"/>
    <property type="match status" value="2"/>
</dbReference>
<dbReference type="Proteomes" id="UP001347796">
    <property type="component" value="Unassembled WGS sequence"/>
</dbReference>